<name>A0ABQ5KF60_9EUKA</name>
<feature type="transmembrane region" description="Helical" evidence="1">
    <location>
        <begin position="7"/>
        <end position="31"/>
    </location>
</feature>
<sequence>GDKLSSRFAILSAVMNSSFLLGPLLGGLLYIDKDYLPVLGTMSAFMGLAFIIFTLCAKYLPTHTVGQDLTEETSAGSRRFLSIMTALFGRG</sequence>
<keyword evidence="1" id="KW-1133">Transmembrane helix</keyword>
<evidence type="ECO:0000313" key="3">
    <source>
        <dbReference type="Proteomes" id="UP001057375"/>
    </source>
</evidence>
<keyword evidence="1" id="KW-0472">Membrane</keyword>
<dbReference type="SUPFAM" id="SSF103473">
    <property type="entry name" value="MFS general substrate transporter"/>
    <property type="match status" value="1"/>
</dbReference>
<evidence type="ECO:0000313" key="2">
    <source>
        <dbReference type="EMBL" id="GKT31159.1"/>
    </source>
</evidence>
<keyword evidence="2" id="KW-0449">Lipoprotein</keyword>
<protein>
    <submittedName>
        <fullName evidence="2">ApbE family lipoprotein</fullName>
    </submittedName>
</protein>
<dbReference type="InterPro" id="IPR036259">
    <property type="entry name" value="MFS_trans_sf"/>
</dbReference>
<feature type="transmembrane region" description="Helical" evidence="1">
    <location>
        <begin position="37"/>
        <end position="57"/>
    </location>
</feature>
<keyword evidence="3" id="KW-1185">Reference proteome</keyword>
<proteinExistence type="predicted"/>
<keyword evidence="1" id="KW-0812">Transmembrane</keyword>
<organism evidence="2 3">
    <name type="scientific">Aduncisulcus paluster</name>
    <dbReference type="NCBI Taxonomy" id="2918883"/>
    <lineage>
        <taxon>Eukaryota</taxon>
        <taxon>Metamonada</taxon>
        <taxon>Carpediemonas-like organisms</taxon>
        <taxon>Aduncisulcus</taxon>
    </lineage>
</organism>
<dbReference type="EMBL" id="BQXS01009384">
    <property type="protein sequence ID" value="GKT31159.1"/>
    <property type="molecule type" value="Genomic_DNA"/>
</dbReference>
<accession>A0ABQ5KF60</accession>
<dbReference type="Gene3D" id="1.20.1250.20">
    <property type="entry name" value="MFS general substrate transporter like domains"/>
    <property type="match status" value="1"/>
</dbReference>
<gene>
    <name evidence="2" type="ORF">ADUPG1_005773</name>
</gene>
<comment type="caution">
    <text evidence="2">The sequence shown here is derived from an EMBL/GenBank/DDBJ whole genome shotgun (WGS) entry which is preliminary data.</text>
</comment>
<reference evidence="2" key="1">
    <citation type="submission" date="2022-03" db="EMBL/GenBank/DDBJ databases">
        <title>Draft genome sequence of Aduncisulcus paluster, a free-living microaerophilic Fornicata.</title>
        <authorList>
            <person name="Yuyama I."/>
            <person name="Kume K."/>
            <person name="Tamura T."/>
            <person name="Inagaki Y."/>
            <person name="Hashimoto T."/>
        </authorList>
    </citation>
    <scope>NUCLEOTIDE SEQUENCE</scope>
    <source>
        <strain evidence="2">NY0171</strain>
    </source>
</reference>
<feature type="non-terminal residue" evidence="2">
    <location>
        <position position="91"/>
    </location>
</feature>
<feature type="non-terminal residue" evidence="2">
    <location>
        <position position="1"/>
    </location>
</feature>
<evidence type="ECO:0000256" key="1">
    <source>
        <dbReference type="SAM" id="Phobius"/>
    </source>
</evidence>
<dbReference type="Proteomes" id="UP001057375">
    <property type="component" value="Unassembled WGS sequence"/>
</dbReference>